<protein>
    <recommendedName>
        <fullName evidence="5">Metallo-beta-lactamase domain-containing protein</fullName>
    </recommendedName>
</protein>
<dbReference type="SUPFAM" id="SSF56281">
    <property type="entry name" value="Metallo-hydrolase/oxidoreductase"/>
    <property type="match status" value="1"/>
</dbReference>
<evidence type="ECO:0000313" key="1">
    <source>
        <dbReference type="EMBL" id="CUP70836.1"/>
    </source>
</evidence>
<dbReference type="EMBL" id="CZAB01000046">
    <property type="protein sequence ID" value="CUP70836.1"/>
    <property type="molecule type" value="Genomic_DNA"/>
</dbReference>
<reference evidence="2 4" key="2">
    <citation type="submission" date="2018-06" db="EMBL/GenBank/DDBJ databases">
        <authorList>
            <consortium name="Pathogen Informatics"/>
            <person name="Doyle S."/>
        </authorList>
    </citation>
    <scope>NUCLEOTIDE SEQUENCE [LARGE SCALE GENOMIC DNA]</scope>
    <source>
        <strain evidence="2 4">NCTC11224</strain>
    </source>
</reference>
<evidence type="ECO:0000313" key="2">
    <source>
        <dbReference type="EMBL" id="SQB14356.1"/>
    </source>
</evidence>
<dbReference type="AlphaFoldDB" id="A0A174QGA5"/>
<dbReference type="InterPro" id="IPR036866">
    <property type="entry name" value="RibonucZ/Hydroxyglut_hydro"/>
</dbReference>
<dbReference type="RefSeq" id="WP_022201747.1">
    <property type="nucleotide sequence ID" value="NZ_CATYWZ010000138.1"/>
</dbReference>
<dbReference type="EMBL" id="UAVW01000015">
    <property type="protein sequence ID" value="SQB14356.1"/>
    <property type="molecule type" value="Genomic_DNA"/>
</dbReference>
<name>A0A174QGA5_9FIRM</name>
<accession>A0A174QGA5</accession>
<evidence type="ECO:0008006" key="5">
    <source>
        <dbReference type="Google" id="ProtNLM"/>
    </source>
</evidence>
<proteinExistence type="predicted"/>
<gene>
    <name evidence="1" type="ORF">ERS852480_03903</name>
    <name evidence="2" type="ORF">NCTC11224_03398</name>
</gene>
<evidence type="ECO:0000313" key="3">
    <source>
        <dbReference type="Proteomes" id="UP000095512"/>
    </source>
</evidence>
<dbReference type="Proteomes" id="UP000095512">
    <property type="component" value="Unassembled WGS sequence"/>
</dbReference>
<sequence>MVEALGVSYKDLDVFITHDHPDHMGLNVFNGQSKCLQDQPYDTIRFLTGPYLYVRLSRIWK</sequence>
<reference evidence="1 3" key="1">
    <citation type="submission" date="2015-09" db="EMBL/GenBank/DDBJ databases">
        <authorList>
            <consortium name="Pathogen Informatics"/>
        </authorList>
    </citation>
    <scope>NUCLEOTIDE SEQUENCE [LARGE SCALE GENOMIC DNA]</scope>
    <source>
        <strain evidence="1 3">2789STDY5834865</strain>
    </source>
</reference>
<keyword evidence="4" id="KW-1185">Reference proteome</keyword>
<organism evidence="1 3">
    <name type="scientific">Enterocloster clostridioformis</name>
    <dbReference type="NCBI Taxonomy" id="1531"/>
    <lineage>
        <taxon>Bacteria</taxon>
        <taxon>Bacillati</taxon>
        <taxon>Bacillota</taxon>
        <taxon>Clostridia</taxon>
        <taxon>Lachnospirales</taxon>
        <taxon>Lachnospiraceae</taxon>
        <taxon>Enterocloster</taxon>
    </lineage>
</organism>
<dbReference type="Proteomes" id="UP000251853">
    <property type="component" value="Unassembled WGS sequence"/>
</dbReference>
<evidence type="ECO:0000313" key="4">
    <source>
        <dbReference type="Proteomes" id="UP000251853"/>
    </source>
</evidence>